<keyword evidence="1" id="KW-1133">Transmembrane helix</keyword>
<dbReference type="AlphaFoldDB" id="A0A090RMP6"/>
<protein>
    <submittedName>
        <fullName evidence="2">ABC-type multidrug transport system permease component</fullName>
    </submittedName>
</protein>
<organism evidence="2 3">
    <name type="scientific">Vibrio maritimus</name>
    <dbReference type="NCBI Taxonomy" id="990268"/>
    <lineage>
        <taxon>Bacteria</taxon>
        <taxon>Pseudomonadati</taxon>
        <taxon>Pseudomonadota</taxon>
        <taxon>Gammaproteobacteria</taxon>
        <taxon>Vibrionales</taxon>
        <taxon>Vibrionaceae</taxon>
        <taxon>Vibrio</taxon>
    </lineage>
</organism>
<dbReference type="STRING" id="990268.JCM19235_5264"/>
<keyword evidence="3" id="KW-1185">Reference proteome</keyword>
<sequence length="64" mass="7197">MKSLTRMSAIMVKEIRQLSRDRITFGMVIMIPLIQLILFGFAMNTDVRNIPVAVVDKSESALGE</sequence>
<reference evidence="2 3" key="2">
    <citation type="submission" date="2014-09" db="EMBL/GenBank/DDBJ databases">
        <authorList>
            <consortium name="NBRP consortium"/>
            <person name="Sawabe T."/>
            <person name="Meirelles P."/>
            <person name="Nakanishi M."/>
            <person name="Sayaka M."/>
            <person name="Hattori M."/>
            <person name="Ohkuma M."/>
        </authorList>
    </citation>
    <scope>NUCLEOTIDE SEQUENCE [LARGE SCALE GENOMIC DNA]</scope>
    <source>
        <strain evidence="3">JCM19235</strain>
    </source>
</reference>
<feature type="transmembrane region" description="Helical" evidence="1">
    <location>
        <begin position="21"/>
        <end position="42"/>
    </location>
</feature>
<comment type="caution">
    <text evidence="2">The sequence shown here is derived from an EMBL/GenBank/DDBJ whole genome shotgun (WGS) entry which is preliminary data.</text>
</comment>
<evidence type="ECO:0000313" key="3">
    <source>
        <dbReference type="Proteomes" id="UP000029228"/>
    </source>
</evidence>
<dbReference type="Proteomes" id="UP000029228">
    <property type="component" value="Unassembled WGS sequence"/>
</dbReference>
<accession>A0A090RMP6</accession>
<proteinExistence type="predicted"/>
<evidence type="ECO:0000313" key="2">
    <source>
        <dbReference type="EMBL" id="GAL16715.1"/>
    </source>
</evidence>
<reference evidence="2 3" key="1">
    <citation type="submission" date="2014-09" db="EMBL/GenBank/DDBJ databases">
        <title>Vibrio maritimus JCM 19235. (C45) whole genome shotgun sequence.</title>
        <authorList>
            <person name="Sawabe T."/>
            <person name="Meirelles P."/>
            <person name="Nakanishi M."/>
            <person name="Sayaka M."/>
            <person name="Hattori M."/>
            <person name="Ohkuma M."/>
        </authorList>
    </citation>
    <scope>NUCLEOTIDE SEQUENCE [LARGE SCALE GENOMIC DNA]</scope>
    <source>
        <strain evidence="3">JCM19235</strain>
    </source>
</reference>
<keyword evidence="1" id="KW-0812">Transmembrane</keyword>
<keyword evidence="1" id="KW-0472">Membrane</keyword>
<gene>
    <name evidence="2" type="ORF">JCM19235_5264</name>
</gene>
<evidence type="ECO:0000256" key="1">
    <source>
        <dbReference type="SAM" id="Phobius"/>
    </source>
</evidence>
<dbReference type="EMBL" id="BBMR01000001">
    <property type="protein sequence ID" value="GAL16715.1"/>
    <property type="molecule type" value="Genomic_DNA"/>
</dbReference>
<name>A0A090RMP6_9VIBR</name>